<dbReference type="InterPro" id="IPR029063">
    <property type="entry name" value="SAM-dependent_MTases_sf"/>
</dbReference>
<feature type="compositionally biased region" description="Basic and acidic residues" evidence="1">
    <location>
        <begin position="23"/>
        <end position="33"/>
    </location>
</feature>
<feature type="domain" description="Methyltransferase" evidence="2">
    <location>
        <begin position="185"/>
        <end position="277"/>
    </location>
</feature>
<organism evidence="3 4">
    <name type="scientific">Umbelopsis ramanniana AG</name>
    <dbReference type="NCBI Taxonomy" id="1314678"/>
    <lineage>
        <taxon>Eukaryota</taxon>
        <taxon>Fungi</taxon>
        <taxon>Fungi incertae sedis</taxon>
        <taxon>Mucoromycota</taxon>
        <taxon>Mucoromycotina</taxon>
        <taxon>Umbelopsidomycetes</taxon>
        <taxon>Umbelopsidales</taxon>
        <taxon>Umbelopsidaceae</taxon>
        <taxon>Umbelopsis</taxon>
    </lineage>
</organism>
<dbReference type="RefSeq" id="XP_051448579.1">
    <property type="nucleotide sequence ID" value="XM_051585788.1"/>
</dbReference>
<evidence type="ECO:0000256" key="1">
    <source>
        <dbReference type="SAM" id="MobiDB-lite"/>
    </source>
</evidence>
<accession>A0AAD5HGK6</accession>
<dbReference type="GeneID" id="75911136"/>
<dbReference type="PANTHER" id="PTHR43591">
    <property type="entry name" value="METHYLTRANSFERASE"/>
    <property type="match status" value="1"/>
</dbReference>
<dbReference type="Pfam" id="PF13649">
    <property type="entry name" value="Methyltransf_25"/>
    <property type="match status" value="1"/>
</dbReference>
<feature type="compositionally biased region" description="Low complexity" evidence="1">
    <location>
        <begin position="1"/>
        <end position="11"/>
    </location>
</feature>
<reference evidence="3" key="1">
    <citation type="submission" date="2021-06" db="EMBL/GenBank/DDBJ databases">
        <authorList>
            <consortium name="DOE Joint Genome Institute"/>
            <person name="Mondo S.J."/>
            <person name="Amses K.R."/>
            <person name="Simmons D.R."/>
            <person name="Longcore J.E."/>
            <person name="Seto K."/>
            <person name="Alves G.H."/>
            <person name="Bonds A.E."/>
            <person name="Quandt C.A."/>
            <person name="Davis W.J."/>
            <person name="Chang Y."/>
            <person name="Letcher P.M."/>
            <person name="Powell M.J."/>
            <person name="Kuo A."/>
            <person name="Labutti K."/>
            <person name="Pangilinan J."/>
            <person name="Andreopoulos W."/>
            <person name="Tritt A."/>
            <person name="Riley R."/>
            <person name="Hundley H."/>
            <person name="Johnson J."/>
            <person name="Lipzen A."/>
            <person name="Barry K."/>
            <person name="Berbee M.L."/>
            <person name="Buchler N.E."/>
            <person name="Grigoriev I.V."/>
            <person name="Spatafora J.W."/>
            <person name="Stajich J.E."/>
            <person name="James T.Y."/>
        </authorList>
    </citation>
    <scope>NUCLEOTIDE SEQUENCE</scope>
    <source>
        <strain evidence="3">AG</strain>
    </source>
</reference>
<comment type="caution">
    <text evidence="3">The sequence shown here is derived from an EMBL/GenBank/DDBJ whole genome shotgun (WGS) entry which is preliminary data.</text>
</comment>
<gene>
    <name evidence="3" type="ORF">K450DRAFT_221777</name>
</gene>
<evidence type="ECO:0000313" key="3">
    <source>
        <dbReference type="EMBL" id="KAI8583575.1"/>
    </source>
</evidence>
<feature type="region of interest" description="Disordered" evidence="1">
    <location>
        <begin position="1"/>
        <end position="33"/>
    </location>
</feature>
<reference evidence="3" key="2">
    <citation type="journal article" date="2022" name="Proc. Natl. Acad. Sci. U.S.A.">
        <title>Diploid-dominant life cycles characterize the early evolution of Fungi.</title>
        <authorList>
            <person name="Amses K.R."/>
            <person name="Simmons D.R."/>
            <person name="Longcore J.E."/>
            <person name="Mondo S.J."/>
            <person name="Seto K."/>
            <person name="Jeronimo G.H."/>
            <person name="Bonds A.E."/>
            <person name="Quandt C.A."/>
            <person name="Davis W.J."/>
            <person name="Chang Y."/>
            <person name="Federici B.A."/>
            <person name="Kuo A."/>
            <person name="LaButti K."/>
            <person name="Pangilinan J."/>
            <person name="Andreopoulos W."/>
            <person name="Tritt A."/>
            <person name="Riley R."/>
            <person name="Hundley H."/>
            <person name="Johnson J."/>
            <person name="Lipzen A."/>
            <person name="Barry K."/>
            <person name="Lang B.F."/>
            <person name="Cuomo C.A."/>
            <person name="Buchler N.E."/>
            <person name="Grigoriev I.V."/>
            <person name="Spatafora J.W."/>
            <person name="Stajich J.E."/>
            <person name="James T.Y."/>
        </authorList>
    </citation>
    <scope>NUCLEOTIDE SEQUENCE</scope>
    <source>
        <strain evidence="3">AG</strain>
    </source>
</reference>
<dbReference type="AlphaFoldDB" id="A0AAD5HGK6"/>
<name>A0AAD5HGK6_UMBRA</name>
<dbReference type="PANTHER" id="PTHR43591:SF24">
    <property type="entry name" value="2-METHOXY-6-POLYPRENYL-1,4-BENZOQUINOL METHYLASE, MITOCHONDRIAL"/>
    <property type="match status" value="1"/>
</dbReference>
<protein>
    <recommendedName>
        <fullName evidence="2">Methyltransferase domain-containing protein</fullName>
    </recommendedName>
</protein>
<dbReference type="GO" id="GO:0008168">
    <property type="term" value="F:methyltransferase activity"/>
    <property type="evidence" value="ECO:0007669"/>
    <property type="project" value="TreeGrafter"/>
</dbReference>
<sequence>MGTFCSKLELPPSSPKSHIRHQPSTDDKLARSNNEKQVTTLVKIPPMANWPTQPNLVTDLDISRRSSMRTEDDFMDGASIRKMSNASASTGSTQVEEHFHYHRLSYQQSADKEYFPVEMTTGGDTLESTILSDFSWMQRPTNTFPVPSGKQQTNKENVIHYIMRYVMNGFHTAPLQPRSSGVGRILDIGSGSGIWAIEMATAYPRCEVVGIDLLCPGIGHDNIPENCSFKTVDVLAGLPFENESFDYVFVRNMTLELSENSYRSLINDSYRILKPGGYLEIAEPDVELKNSGPVTRRFLNLYAKAFECIGINAQLAHCLPSLINTSWFATQASSACTWTVAIPVGKRWKSCIARLLALYLLSEFRSCKNMVCSVAELSEEDYDDVMLAVKQELLSVVDTHIIWRTVLAHKEDSTANCGRGFHMNPRTVMDK</sequence>
<proteinExistence type="predicted"/>
<evidence type="ECO:0000259" key="2">
    <source>
        <dbReference type="Pfam" id="PF13649"/>
    </source>
</evidence>
<dbReference type="SUPFAM" id="SSF53335">
    <property type="entry name" value="S-adenosyl-L-methionine-dependent methyltransferases"/>
    <property type="match status" value="1"/>
</dbReference>
<keyword evidence="4" id="KW-1185">Reference proteome</keyword>
<evidence type="ECO:0000313" key="4">
    <source>
        <dbReference type="Proteomes" id="UP001206595"/>
    </source>
</evidence>
<dbReference type="Proteomes" id="UP001206595">
    <property type="component" value="Unassembled WGS sequence"/>
</dbReference>
<dbReference type="InterPro" id="IPR041698">
    <property type="entry name" value="Methyltransf_25"/>
</dbReference>
<dbReference type="Gene3D" id="3.40.50.150">
    <property type="entry name" value="Vaccinia Virus protein VP39"/>
    <property type="match status" value="1"/>
</dbReference>
<dbReference type="CDD" id="cd02440">
    <property type="entry name" value="AdoMet_MTases"/>
    <property type="match status" value="1"/>
</dbReference>
<dbReference type="EMBL" id="MU620895">
    <property type="protein sequence ID" value="KAI8583575.1"/>
    <property type="molecule type" value="Genomic_DNA"/>
</dbReference>